<gene>
    <name evidence="2" type="ORF">BDP27DRAFT_1330197</name>
</gene>
<dbReference type="SMART" id="SM00220">
    <property type="entry name" value="S_TKc"/>
    <property type="match status" value="1"/>
</dbReference>
<dbReference type="PROSITE" id="PS50011">
    <property type="entry name" value="PROTEIN_KINASE_DOM"/>
    <property type="match status" value="1"/>
</dbReference>
<accession>A0A9P5PJ67</accession>
<dbReference type="AlphaFoldDB" id="A0A9P5PJ67"/>
<organism evidence="2 3">
    <name type="scientific">Rhodocollybia butyracea</name>
    <dbReference type="NCBI Taxonomy" id="206335"/>
    <lineage>
        <taxon>Eukaryota</taxon>
        <taxon>Fungi</taxon>
        <taxon>Dikarya</taxon>
        <taxon>Basidiomycota</taxon>
        <taxon>Agaricomycotina</taxon>
        <taxon>Agaricomycetes</taxon>
        <taxon>Agaricomycetidae</taxon>
        <taxon>Agaricales</taxon>
        <taxon>Marasmiineae</taxon>
        <taxon>Omphalotaceae</taxon>
        <taxon>Rhodocollybia</taxon>
    </lineage>
</organism>
<evidence type="ECO:0000259" key="1">
    <source>
        <dbReference type="PROSITE" id="PS50011"/>
    </source>
</evidence>
<dbReference type="InterPro" id="IPR051681">
    <property type="entry name" value="Ser/Thr_Kinases-Pseudokinases"/>
</dbReference>
<proteinExistence type="predicted"/>
<name>A0A9P5PJ67_9AGAR</name>
<feature type="domain" description="Protein kinase" evidence="1">
    <location>
        <begin position="85"/>
        <end position="331"/>
    </location>
</feature>
<evidence type="ECO:0000313" key="3">
    <source>
        <dbReference type="Proteomes" id="UP000772434"/>
    </source>
</evidence>
<dbReference type="Pfam" id="PF00069">
    <property type="entry name" value="Pkinase"/>
    <property type="match status" value="1"/>
</dbReference>
<protein>
    <recommendedName>
        <fullName evidence="1">Protein kinase domain-containing protein</fullName>
    </recommendedName>
</protein>
<sequence>MIHEAVSSLSAGTPNMLDTALETINVDSTITVTGMTALLERHETGMIQLKDQELKFLRAGIARLTEQRSAEQVQIKSWTVTGLEVERGFLLGPDQASFIRAGRWLGKSVGIIEMKDVDTTLRFVKAWKNLRSHRIQGFVGASTVDNPPFILVQPSHLSISEYVTVTDRPIIRRLTYELVRALEYLHTRVPPVIHGGLRPANIDINSGNVLIGSIGLGLGHLRIPEHQRLALEPSLRQWTAPELLENPEMSPNTQTDIFSLGKIITELINIIHKRRPSANFPVLSSIAEKCTTQFTEQSPHYQISDLFAPLPSASGPNTAELTGLLKINQWRVTPYTCTTPAIFKEEDHRYYVASAPLQGIHEHPLRQLCIEVNCHDQGENPCLFFA</sequence>
<dbReference type="OrthoDB" id="10261027at2759"/>
<dbReference type="InterPro" id="IPR000719">
    <property type="entry name" value="Prot_kinase_dom"/>
</dbReference>
<dbReference type="GO" id="GO:0005524">
    <property type="term" value="F:ATP binding"/>
    <property type="evidence" value="ECO:0007669"/>
    <property type="project" value="InterPro"/>
</dbReference>
<comment type="caution">
    <text evidence="2">The sequence shown here is derived from an EMBL/GenBank/DDBJ whole genome shotgun (WGS) entry which is preliminary data.</text>
</comment>
<evidence type="ECO:0000313" key="2">
    <source>
        <dbReference type="EMBL" id="KAF9066719.1"/>
    </source>
</evidence>
<dbReference type="Gene3D" id="1.10.510.10">
    <property type="entry name" value="Transferase(Phosphotransferase) domain 1"/>
    <property type="match status" value="1"/>
</dbReference>
<dbReference type="SUPFAM" id="SSF56112">
    <property type="entry name" value="Protein kinase-like (PK-like)"/>
    <property type="match status" value="1"/>
</dbReference>
<dbReference type="EMBL" id="JADNRY010000083">
    <property type="protein sequence ID" value="KAF9066719.1"/>
    <property type="molecule type" value="Genomic_DNA"/>
</dbReference>
<dbReference type="GO" id="GO:0004674">
    <property type="term" value="F:protein serine/threonine kinase activity"/>
    <property type="evidence" value="ECO:0007669"/>
    <property type="project" value="TreeGrafter"/>
</dbReference>
<reference evidence="2" key="1">
    <citation type="submission" date="2020-11" db="EMBL/GenBank/DDBJ databases">
        <authorList>
            <consortium name="DOE Joint Genome Institute"/>
            <person name="Ahrendt S."/>
            <person name="Riley R."/>
            <person name="Andreopoulos W."/>
            <person name="Labutti K."/>
            <person name="Pangilinan J."/>
            <person name="Ruiz-Duenas F.J."/>
            <person name="Barrasa J.M."/>
            <person name="Sanchez-Garcia M."/>
            <person name="Camarero S."/>
            <person name="Miyauchi S."/>
            <person name="Serrano A."/>
            <person name="Linde D."/>
            <person name="Babiker R."/>
            <person name="Drula E."/>
            <person name="Ayuso-Fernandez I."/>
            <person name="Pacheco R."/>
            <person name="Padilla G."/>
            <person name="Ferreira P."/>
            <person name="Barriuso J."/>
            <person name="Kellner H."/>
            <person name="Castanera R."/>
            <person name="Alfaro M."/>
            <person name="Ramirez L."/>
            <person name="Pisabarro A.G."/>
            <person name="Kuo A."/>
            <person name="Tritt A."/>
            <person name="Lipzen A."/>
            <person name="He G."/>
            <person name="Yan M."/>
            <person name="Ng V."/>
            <person name="Cullen D."/>
            <person name="Martin F."/>
            <person name="Rosso M.-N."/>
            <person name="Henrissat B."/>
            <person name="Hibbett D."/>
            <person name="Martinez A.T."/>
            <person name="Grigoriev I.V."/>
        </authorList>
    </citation>
    <scope>NUCLEOTIDE SEQUENCE</scope>
    <source>
        <strain evidence="2">AH 40177</strain>
    </source>
</reference>
<keyword evidence="3" id="KW-1185">Reference proteome</keyword>
<dbReference type="Proteomes" id="UP000772434">
    <property type="component" value="Unassembled WGS sequence"/>
</dbReference>
<dbReference type="PANTHER" id="PTHR44329">
    <property type="entry name" value="SERINE/THREONINE-PROTEIN KINASE TNNI3K-RELATED"/>
    <property type="match status" value="1"/>
</dbReference>
<dbReference type="InterPro" id="IPR011009">
    <property type="entry name" value="Kinase-like_dom_sf"/>
</dbReference>